<dbReference type="Proteomes" id="UP001206890">
    <property type="component" value="Unassembled WGS sequence"/>
</dbReference>
<comment type="caution">
    <text evidence="1">The sequence shown here is derived from an EMBL/GenBank/DDBJ whole genome shotgun (WGS) entry which is preliminary data.</text>
</comment>
<accession>A0AAW5QCW3</accession>
<evidence type="ECO:0000313" key="2">
    <source>
        <dbReference type="Proteomes" id="UP001206890"/>
    </source>
</evidence>
<proteinExistence type="predicted"/>
<dbReference type="RefSeq" id="WP_070719741.1">
    <property type="nucleotide sequence ID" value="NZ_JAFFGT010000009.1"/>
</dbReference>
<organism evidence="1 2">
    <name type="scientific">Dietzia cinnamea</name>
    <dbReference type="NCBI Taxonomy" id="321318"/>
    <lineage>
        <taxon>Bacteria</taxon>
        <taxon>Bacillati</taxon>
        <taxon>Actinomycetota</taxon>
        <taxon>Actinomycetes</taxon>
        <taxon>Mycobacteriales</taxon>
        <taxon>Dietziaceae</taxon>
        <taxon>Dietzia</taxon>
    </lineage>
</organism>
<reference evidence="1" key="1">
    <citation type="submission" date="2022-04" db="EMBL/GenBank/DDBJ databases">
        <title>Human microbiome associated bacterial genomes.</title>
        <authorList>
            <person name="Sandstrom S."/>
            <person name="Salamzade R."/>
            <person name="Kalan L.R."/>
        </authorList>
    </citation>
    <scope>NUCLEOTIDE SEQUENCE</scope>
    <source>
        <strain evidence="1">P3-SID1762</strain>
    </source>
</reference>
<protein>
    <submittedName>
        <fullName evidence="1">Uncharacterized protein</fullName>
    </submittedName>
</protein>
<evidence type="ECO:0000313" key="1">
    <source>
        <dbReference type="EMBL" id="MCT2118952.1"/>
    </source>
</evidence>
<dbReference type="AlphaFoldDB" id="A0AAW5QCW3"/>
<gene>
    <name evidence="1" type="ORF">M3D93_14545</name>
</gene>
<sequence>MASPQGFLSEEHQQRWVRATYSIRACELALDGAVDPIPASLLACADALYPWEKVSAWSHNYLCAGIEHMLLWADLVAPYSFDEAHVNNVRYRPYLLMGRAGLESGAHAVWLLADVDDPRECVRRLLRMMYKDFGYERKAQLAGGYPVERIDQRMADTVQRAGDLGAGASPKDKPPGYEGLVRQAAETVGGDADRWSFLWNAASGAGHGQNWFGMVGYDVEIGEEYEPGHFRSTRMPDPVFITEVVEAAAATLQWGVLRWLHLAGYPLTRLTESALRVHERMPKKA</sequence>
<name>A0AAW5QCW3_9ACTN</name>
<dbReference type="EMBL" id="JALXTC010000091">
    <property type="protein sequence ID" value="MCT2118952.1"/>
    <property type="molecule type" value="Genomic_DNA"/>
</dbReference>